<organism evidence="1 2">
    <name type="scientific">Zalaria obscura</name>
    <dbReference type="NCBI Taxonomy" id="2024903"/>
    <lineage>
        <taxon>Eukaryota</taxon>
        <taxon>Fungi</taxon>
        <taxon>Dikarya</taxon>
        <taxon>Ascomycota</taxon>
        <taxon>Pezizomycotina</taxon>
        <taxon>Dothideomycetes</taxon>
        <taxon>Dothideomycetidae</taxon>
        <taxon>Dothideales</taxon>
        <taxon>Zalariaceae</taxon>
        <taxon>Zalaria</taxon>
    </lineage>
</organism>
<evidence type="ECO:0000313" key="1">
    <source>
        <dbReference type="EMBL" id="KAK8214769.1"/>
    </source>
</evidence>
<dbReference type="Proteomes" id="UP001320706">
    <property type="component" value="Unassembled WGS sequence"/>
</dbReference>
<name>A0ACC3SIF8_9PEZI</name>
<accession>A0ACC3SIF8</accession>
<gene>
    <name evidence="1" type="ORF">M8818_002351</name>
</gene>
<proteinExistence type="predicted"/>
<reference evidence="1" key="1">
    <citation type="submission" date="2024-02" db="EMBL/GenBank/DDBJ databases">
        <title>Metagenome Assembled Genome of Zalaria obscura JY119.</title>
        <authorList>
            <person name="Vighnesh L."/>
            <person name="Jagadeeshwari U."/>
            <person name="Venkata Ramana C."/>
            <person name="Sasikala C."/>
        </authorList>
    </citation>
    <scope>NUCLEOTIDE SEQUENCE</scope>
    <source>
        <strain evidence="1">JY119</strain>
    </source>
</reference>
<keyword evidence="2" id="KW-1185">Reference proteome</keyword>
<evidence type="ECO:0000313" key="2">
    <source>
        <dbReference type="Proteomes" id="UP001320706"/>
    </source>
</evidence>
<comment type="caution">
    <text evidence="1">The sequence shown here is derived from an EMBL/GenBank/DDBJ whole genome shotgun (WGS) entry which is preliminary data.</text>
</comment>
<protein>
    <submittedName>
        <fullName evidence="1">Uncharacterized protein</fullName>
    </submittedName>
</protein>
<dbReference type="EMBL" id="JAMKPW020000010">
    <property type="protein sequence ID" value="KAK8214769.1"/>
    <property type="molecule type" value="Genomic_DNA"/>
</dbReference>
<sequence>MELMAGEISIQQPQLIGLTEPATDILDIILDHFQFMDLKALHLTCRRISRTAKPRLFEDYYLGFFSSSVTRFAELATKRPDIARHIKSFTLVLGCLPAFGEIEQWENLVDCRPPVSLFYRDYHQYECDACTSARDECCRRAWVKVYEGKRHSFGVSELVAGWTAYNDLLHDQRSWDDSHDQMLAEGISALPSLRAVKVDAIQLSDNNRKPIWYSMVRRALIGPDNWIYTMFNRGDRLRRQFKPQRALLRATLERGKRNDVSGLKELVLPDNQVPLPYGLQIPANGKSYPGLEFITDLDLFFTHIVSVAEDDEPESLRNSNRIFTELCWLLSSTPSVKRLRLVASEDSDAFPEAYDRFSQDFPRRLDPISWPSLERLSLGCEASADSLLIFLRRHASTLKSLHLIDLILLPGTGTWQDVIAQLPTFLHLDEYYFEGLLGDAEEIDGLFMSGTGQEDEYHYALDNFMLRGGPLPDLYAEGSGVVTGTANYVPVTC</sequence>